<accession>A0AAD5MM42</accession>
<protein>
    <submittedName>
        <fullName evidence="1">Uncharacterized protein</fullName>
    </submittedName>
</protein>
<sequence>MHGHGRPTCISASDEDKALLNGNNLGIVFPLFQEKFPFGDMSVLGGVSYEERFKTNRGWIRDFQCTLLGKHPHLPELTDQGLF</sequence>
<organism evidence="1 2">
    <name type="scientific">Parelaphostrongylus tenuis</name>
    <name type="common">Meningeal worm</name>
    <dbReference type="NCBI Taxonomy" id="148309"/>
    <lineage>
        <taxon>Eukaryota</taxon>
        <taxon>Metazoa</taxon>
        <taxon>Ecdysozoa</taxon>
        <taxon>Nematoda</taxon>
        <taxon>Chromadorea</taxon>
        <taxon>Rhabditida</taxon>
        <taxon>Rhabditina</taxon>
        <taxon>Rhabditomorpha</taxon>
        <taxon>Strongyloidea</taxon>
        <taxon>Metastrongylidae</taxon>
        <taxon>Parelaphostrongylus</taxon>
    </lineage>
</organism>
<comment type="caution">
    <text evidence="1">The sequence shown here is derived from an EMBL/GenBank/DDBJ whole genome shotgun (WGS) entry which is preliminary data.</text>
</comment>
<dbReference type="EMBL" id="JAHQIW010004068">
    <property type="protein sequence ID" value="KAJ1360977.1"/>
    <property type="molecule type" value="Genomic_DNA"/>
</dbReference>
<keyword evidence="2" id="KW-1185">Reference proteome</keyword>
<evidence type="ECO:0000313" key="2">
    <source>
        <dbReference type="Proteomes" id="UP001196413"/>
    </source>
</evidence>
<name>A0AAD5MM42_PARTN</name>
<dbReference type="AlphaFoldDB" id="A0AAD5MM42"/>
<reference evidence="1" key="1">
    <citation type="submission" date="2021-06" db="EMBL/GenBank/DDBJ databases">
        <title>Parelaphostrongylus tenuis whole genome reference sequence.</title>
        <authorList>
            <person name="Garwood T.J."/>
            <person name="Larsen P.A."/>
            <person name="Fountain-Jones N.M."/>
            <person name="Garbe J.R."/>
            <person name="Macchietto M.G."/>
            <person name="Kania S.A."/>
            <person name="Gerhold R.W."/>
            <person name="Richards J.E."/>
            <person name="Wolf T.M."/>
        </authorList>
    </citation>
    <scope>NUCLEOTIDE SEQUENCE</scope>
    <source>
        <strain evidence="1">MNPRO001-30</strain>
        <tissue evidence="1">Meninges</tissue>
    </source>
</reference>
<gene>
    <name evidence="1" type="ORF">KIN20_020118</name>
</gene>
<proteinExistence type="predicted"/>
<dbReference type="Proteomes" id="UP001196413">
    <property type="component" value="Unassembled WGS sequence"/>
</dbReference>
<evidence type="ECO:0000313" key="1">
    <source>
        <dbReference type="EMBL" id="KAJ1360977.1"/>
    </source>
</evidence>